<evidence type="ECO:0000313" key="2">
    <source>
        <dbReference type="Proteomes" id="UP000299102"/>
    </source>
</evidence>
<gene>
    <name evidence="1" type="ORF">EVAR_101397_1</name>
</gene>
<dbReference type="Proteomes" id="UP000299102">
    <property type="component" value="Unassembled WGS sequence"/>
</dbReference>
<name>A0A4C1TIA9_EUMVA</name>
<reference evidence="1 2" key="1">
    <citation type="journal article" date="2019" name="Commun. Biol.">
        <title>The bagworm genome reveals a unique fibroin gene that provides high tensile strength.</title>
        <authorList>
            <person name="Kono N."/>
            <person name="Nakamura H."/>
            <person name="Ohtoshi R."/>
            <person name="Tomita M."/>
            <person name="Numata K."/>
            <person name="Arakawa K."/>
        </authorList>
    </citation>
    <scope>NUCLEOTIDE SEQUENCE [LARGE SCALE GENOMIC DNA]</scope>
</reference>
<keyword evidence="2" id="KW-1185">Reference proteome</keyword>
<dbReference type="AlphaFoldDB" id="A0A4C1TIA9"/>
<accession>A0A4C1TIA9</accession>
<evidence type="ECO:0000313" key="1">
    <source>
        <dbReference type="EMBL" id="GBP13320.1"/>
    </source>
</evidence>
<sequence>MAGERPNGAHKLTVTNKWTDADHKAIVSIECNTSIMQIATVAAPANVAIHRRNCFARYGGNRHVVVTLTSPHLERPVTVKTP</sequence>
<organism evidence="1 2">
    <name type="scientific">Eumeta variegata</name>
    <name type="common">Bagworm moth</name>
    <name type="synonym">Eumeta japonica</name>
    <dbReference type="NCBI Taxonomy" id="151549"/>
    <lineage>
        <taxon>Eukaryota</taxon>
        <taxon>Metazoa</taxon>
        <taxon>Ecdysozoa</taxon>
        <taxon>Arthropoda</taxon>
        <taxon>Hexapoda</taxon>
        <taxon>Insecta</taxon>
        <taxon>Pterygota</taxon>
        <taxon>Neoptera</taxon>
        <taxon>Endopterygota</taxon>
        <taxon>Lepidoptera</taxon>
        <taxon>Glossata</taxon>
        <taxon>Ditrysia</taxon>
        <taxon>Tineoidea</taxon>
        <taxon>Psychidae</taxon>
        <taxon>Oiketicinae</taxon>
        <taxon>Eumeta</taxon>
    </lineage>
</organism>
<proteinExistence type="predicted"/>
<dbReference type="EMBL" id="BGZK01005272">
    <property type="protein sequence ID" value="GBP13320.1"/>
    <property type="molecule type" value="Genomic_DNA"/>
</dbReference>
<comment type="caution">
    <text evidence="1">The sequence shown here is derived from an EMBL/GenBank/DDBJ whole genome shotgun (WGS) entry which is preliminary data.</text>
</comment>
<protein>
    <submittedName>
        <fullName evidence="1">Uncharacterized protein</fullName>
    </submittedName>
</protein>